<organism evidence="2 3">
    <name type="scientific">Thermomonas hydrothermalis</name>
    <dbReference type="NCBI Taxonomy" id="213588"/>
    <lineage>
        <taxon>Bacteria</taxon>
        <taxon>Pseudomonadati</taxon>
        <taxon>Pseudomonadota</taxon>
        <taxon>Gammaproteobacteria</taxon>
        <taxon>Lysobacterales</taxon>
        <taxon>Lysobacteraceae</taxon>
        <taxon>Thermomonas</taxon>
    </lineage>
</organism>
<dbReference type="SUPFAM" id="SSF53448">
    <property type="entry name" value="Nucleotide-diphospho-sugar transferases"/>
    <property type="match status" value="2"/>
</dbReference>
<dbReference type="Proteomes" id="UP000242857">
    <property type="component" value="Unassembled WGS sequence"/>
</dbReference>
<feature type="domain" description="Glycosyltransferase 2-like" evidence="1">
    <location>
        <begin position="449"/>
        <end position="625"/>
    </location>
</feature>
<dbReference type="Pfam" id="PF00535">
    <property type="entry name" value="Glycos_transf_2"/>
    <property type="match status" value="2"/>
</dbReference>
<protein>
    <submittedName>
        <fullName evidence="2">Glycosyltransferase, GT2 family</fullName>
    </submittedName>
</protein>
<sequence>MAEPQRLPWRLPVPAGGVHRGGWYLLSGQSAGSGVLARLCLRVEDAGPPCPEEACVPLPPMRRDGRWQALVRLRMDTHGLVLAALAGADVSVQAVQWRQIGKLSAGLAMLRHLAMQAGVSEAFGWLVGVLARLRRGARVAGDWAYARYRQRLGGTLSAYAGWLLARALAPERTPQARAARLAGLRTRPLVSILLPVYDPPLAWLRACLDSVLAQDYPDWELCIADDASTQPEVRALLAEYAARDPRIRVVWRPHNGHIVAASNSALALARGAWVALLDHDDLLAPQALLEMVAAAEAHPHWRMLYSDEDKIDADGQRFDPYFKPDFDPALLLGQNCIGHLALYDRDLLDAVGGFQAGMDGSQDWDLALRCVERLSPGQIGHVPQVLYHWRAHPGSSAAHPQAKAYATAAACRAVQAHLARTGQAGEVIAIAPGRLRVRRALPSPLPSVSLIVPTRDRLDLLRPCLEGVLQGTDYPALDVWVVDNGSCEPETLAYLAQLARDPRVHVLRDGGPFNYSALNNRAAAQARGQVLCLLNNDIQVLAPDWLREMVAEALVPDVGAVGALLLYPDGRIQHAGVMLGIGGVAAHPWCGWPVDCEGQMGRLRLVHSLSAVTGACLVVRRDVFMAVGGLDEALAVAFNDVDFCLRLRAAGYRNVWTPHARLVHRESASRGPDTHPERYQRLLREAALMRARWGALLEDDPAYNPNLSLDGEAFALADRPRPRACGRYGAAAG</sequence>
<dbReference type="AlphaFoldDB" id="A0A1M4VRA2"/>
<dbReference type="PANTHER" id="PTHR43179">
    <property type="entry name" value="RHAMNOSYLTRANSFERASE WBBL"/>
    <property type="match status" value="1"/>
</dbReference>
<dbReference type="PANTHER" id="PTHR43179:SF7">
    <property type="entry name" value="RHAMNOSYLTRANSFERASE WBBL"/>
    <property type="match status" value="1"/>
</dbReference>
<keyword evidence="3" id="KW-1185">Reference proteome</keyword>
<dbReference type="InterPro" id="IPR029044">
    <property type="entry name" value="Nucleotide-diphossugar_trans"/>
</dbReference>
<dbReference type="RefSeq" id="WP_084602354.1">
    <property type="nucleotide sequence ID" value="NZ_FQUK01000012.1"/>
</dbReference>
<keyword evidence="2" id="KW-0808">Transferase</keyword>
<gene>
    <name evidence="2" type="ORF">SAMN02745204_00991</name>
</gene>
<evidence type="ECO:0000259" key="1">
    <source>
        <dbReference type="Pfam" id="PF00535"/>
    </source>
</evidence>
<evidence type="ECO:0000313" key="3">
    <source>
        <dbReference type="Proteomes" id="UP000242857"/>
    </source>
</evidence>
<dbReference type="EMBL" id="FQUK01000012">
    <property type="protein sequence ID" value="SHE71390.1"/>
    <property type="molecule type" value="Genomic_DNA"/>
</dbReference>
<dbReference type="InterPro" id="IPR001173">
    <property type="entry name" value="Glyco_trans_2-like"/>
</dbReference>
<accession>A0A1M4VRA2</accession>
<reference evidence="3" key="1">
    <citation type="submission" date="2016-11" db="EMBL/GenBank/DDBJ databases">
        <authorList>
            <person name="Varghese N."/>
            <person name="Submissions S."/>
        </authorList>
    </citation>
    <scope>NUCLEOTIDE SEQUENCE [LARGE SCALE GENOMIC DNA]</scope>
    <source>
        <strain evidence="3">DSM 14834</strain>
    </source>
</reference>
<evidence type="ECO:0000313" key="2">
    <source>
        <dbReference type="EMBL" id="SHE71390.1"/>
    </source>
</evidence>
<dbReference type="GO" id="GO:0016757">
    <property type="term" value="F:glycosyltransferase activity"/>
    <property type="evidence" value="ECO:0007669"/>
    <property type="project" value="UniProtKB-KW"/>
</dbReference>
<dbReference type="Gene3D" id="3.90.550.10">
    <property type="entry name" value="Spore Coat Polysaccharide Biosynthesis Protein SpsA, Chain A"/>
    <property type="match status" value="2"/>
</dbReference>
<dbReference type="STRING" id="213588.SAMN02745204_00991"/>
<dbReference type="CDD" id="cd04186">
    <property type="entry name" value="GT_2_like_c"/>
    <property type="match status" value="1"/>
</dbReference>
<name>A0A1M4VRA2_9GAMM</name>
<dbReference type="CDD" id="cd04184">
    <property type="entry name" value="GT2_RfbC_Mx_like"/>
    <property type="match status" value="1"/>
</dbReference>
<feature type="domain" description="Glycosyltransferase 2-like" evidence="1">
    <location>
        <begin position="191"/>
        <end position="351"/>
    </location>
</feature>
<proteinExistence type="predicted"/>